<protein>
    <submittedName>
        <fullName evidence="1">Uncharacterized protein</fullName>
    </submittedName>
</protein>
<accession>A0A756I5C7</accession>
<dbReference type="EMBL" id="DAAWYJ010000054">
    <property type="protein sequence ID" value="HAG0017979.1"/>
    <property type="molecule type" value="Genomic_DNA"/>
</dbReference>
<reference evidence="1" key="1">
    <citation type="journal article" date="2018" name="Genome Biol.">
        <title>SKESA: strategic k-mer extension for scrupulous assemblies.</title>
        <authorList>
            <person name="Souvorov A."/>
            <person name="Agarwala R."/>
            <person name="Lipman D.J."/>
        </authorList>
    </citation>
    <scope>NUCLEOTIDE SEQUENCE</scope>
    <source>
        <strain evidence="1">MA.CK_00/00002125</strain>
    </source>
</reference>
<evidence type="ECO:0000313" key="1">
    <source>
        <dbReference type="EMBL" id="HAG0017979.1"/>
    </source>
</evidence>
<dbReference type="AlphaFoldDB" id="A0A756I5C7"/>
<reference evidence="1" key="2">
    <citation type="submission" date="2020-02" db="EMBL/GenBank/DDBJ databases">
        <authorList>
            <consortium name="NCBI Pathogen Detection Project"/>
        </authorList>
    </citation>
    <scope>NUCLEOTIDE SEQUENCE</scope>
    <source>
        <strain evidence="1">MA.CK_00/00002125</strain>
    </source>
</reference>
<gene>
    <name evidence="1" type="ORF">G8O67_005399</name>
</gene>
<organism evidence="1">
    <name type="scientific">Salmonella enterica</name>
    <name type="common">Salmonella choleraesuis</name>
    <dbReference type="NCBI Taxonomy" id="28901"/>
    <lineage>
        <taxon>Bacteria</taxon>
        <taxon>Pseudomonadati</taxon>
        <taxon>Pseudomonadota</taxon>
        <taxon>Gammaproteobacteria</taxon>
        <taxon>Enterobacterales</taxon>
        <taxon>Enterobacteriaceae</taxon>
        <taxon>Salmonella</taxon>
    </lineage>
</organism>
<proteinExistence type="predicted"/>
<comment type="caution">
    <text evidence="1">The sequence shown here is derived from an EMBL/GenBank/DDBJ whole genome shotgun (WGS) entry which is preliminary data.</text>
</comment>
<name>A0A756I5C7_SALER</name>
<sequence>MKTEYQDTGMEARLIITSTIFSARKHNRLVDEILLRVPQLRAVSEGFFIRTTCIYGCVACVLLAEEITRWQG</sequence>